<dbReference type="Proteomes" id="UP001187531">
    <property type="component" value="Unassembled WGS sequence"/>
</dbReference>
<proteinExistence type="predicted"/>
<accession>A0AA88KUH3</accession>
<keyword evidence="1" id="KW-0472">Membrane</keyword>
<evidence type="ECO:0000256" key="1">
    <source>
        <dbReference type="SAM" id="Phobius"/>
    </source>
</evidence>
<evidence type="ECO:0000313" key="3">
    <source>
        <dbReference type="Proteomes" id="UP001187531"/>
    </source>
</evidence>
<comment type="caution">
    <text evidence="2">The sequence shown here is derived from an EMBL/GenBank/DDBJ whole genome shotgun (WGS) entry which is preliminary data.</text>
</comment>
<reference evidence="2" key="1">
    <citation type="submission" date="2023-07" db="EMBL/GenBank/DDBJ databases">
        <title>Chromosome-level genome assembly of Artemia franciscana.</title>
        <authorList>
            <person name="Jo E."/>
        </authorList>
    </citation>
    <scope>NUCLEOTIDE SEQUENCE</scope>
    <source>
        <tissue evidence="2">Whole body</tissue>
    </source>
</reference>
<keyword evidence="1" id="KW-1133">Transmembrane helix</keyword>
<gene>
    <name evidence="2" type="ORF">QYM36_018740</name>
</gene>
<feature type="transmembrane region" description="Helical" evidence="1">
    <location>
        <begin position="38"/>
        <end position="62"/>
    </location>
</feature>
<evidence type="ECO:0000313" key="2">
    <source>
        <dbReference type="EMBL" id="KAK2702656.1"/>
    </source>
</evidence>
<dbReference type="EMBL" id="JAVRJZ010000206">
    <property type="protein sequence ID" value="KAK2702656.1"/>
    <property type="molecule type" value="Genomic_DNA"/>
</dbReference>
<name>A0AA88KUH3_ARTSF</name>
<protein>
    <submittedName>
        <fullName evidence="2">Uncharacterized protein</fullName>
    </submittedName>
</protein>
<keyword evidence="1" id="KW-0812">Transmembrane</keyword>
<sequence>MCILPILFGILGLLFDKYKNFCTPVQNCVVYDFRPLTVVYICAIVAASLSLITSFFEIGFTVKIVKKLRARDQTVNALSLQTPGLLLNQPLPQWSLQSTENVNIGNTSLSPYQQTLLAQNVLPGQQVPHQASFTAPNQLYYMPSMTTTGNPNAIQLQQIQRQQNQGVGAPRGRLY</sequence>
<keyword evidence="3" id="KW-1185">Reference proteome</keyword>
<organism evidence="2 3">
    <name type="scientific">Artemia franciscana</name>
    <name type="common">Brine shrimp</name>
    <name type="synonym">Artemia sanfranciscana</name>
    <dbReference type="NCBI Taxonomy" id="6661"/>
    <lineage>
        <taxon>Eukaryota</taxon>
        <taxon>Metazoa</taxon>
        <taxon>Ecdysozoa</taxon>
        <taxon>Arthropoda</taxon>
        <taxon>Crustacea</taxon>
        <taxon>Branchiopoda</taxon>
        <taxon>Anostraca</taxon>
        <taxon>Artemiidae</taxon>
        <taxon>Artemia</taxon>
    </lineage>
</organism>
<dbReference type="AlphaFoldDB" id="A0AA88KUH3"/>